<dbReference type="SUPFAM" id="SSF52279">
    <property type="entry name" value="Beta-D-glucan exohydrolase, C-terminal domain"/>
    <property type="match status" value="1"/>
</dbReference>
<evidence type="ECO:0000256" key="5">
    <source>
        <dbReference type="ARBA" id="ARBA00022801"/>
    </source>
</evidence>
<dbReference type="Pfam" id="PF00933">
    <property type="entry name" value="Glyco_hydro_3"/>
    <property type="match status" value="1"/>
</dbReference>
<dbReference type="AlphaFoldDB" id="A0A679IPX7"/>
<dbReference type="PANTHER" id="PTHR30620:SF16">
    <property type="entry name" value="LYSOSOMAL BETA GLUCOSIDASE"/>
    <property type="match status" value="1"/>
</dbReference>
<keyword evidence="4" id="KW-0732">Signal</keyword>
<comment type="similarity">
    <text evidence="2 7">Belongs to the glycosyl hydrolase 3 family.</text>
</comment>
<evidence type="ECO:0000259" key="8">
    <source>
        <dbReference type="SMART" id="SM01217"/>
    </source>
</evidence>
<evidence type="ECO:0000256" key="3">
    <source>
        <dbReference type="ARBA" id="ARBA00012744"/>
    </source>
</evidence>
<reference evidence="9 10" key="1">
    <citation type="submission" date="2020-02" db="EMBL/GenBank/DDBJ databases">
        <title>Characterization of vanA genotype vancomycin-resistant Enterococcus saigonensis VE80.</title>
        <authorList>
            <person name="Harada T."/>
            <person name="Motooka D."/>
            <person name="Nakamura S."/>
            <person name="Yamamoto Y."/>
            <person name="Kawahara R."/>
            <person name="Kawatsu K."/>
        </authorList>
    </citation>
    <scope>NUCLEOTIDE SEQUENCE [LARGE SCALE GENOMIC DNA]</scope>
    <source>
        <strain evidence="9 10">VE80</strain>
    </source>
</reference>
<proteinExistence type="inferred from homology"/>
<gene>
    <name evidence="9" type="ORF">EsVE80_06400</name>
</gene>
<dbReference type="Gene3D" id="3.40.50.1700">
    <property type="entry name" value="Glycoside hydrolase family 3 C-terminal domain"/>
    <property type="match status" value="1"/>
</dbReference>
<evidence type="ECO:0000256" key="6">
    <source>
        <dbReference type="ARBA" id="ARBA00023295"/>
    </source>
</evidence>
<dbReference type="InterPro" id="IPR051915">
    <property type="entry name" value="Cellulose_Degrad_GH3"/>
</dbReference>
<dbReference type="Gene3D" id="3.20.20.300">
    <property type="entry name" value="Glycoside hydrolase, family 3, N-terminal domain"/>
    <property type="match status" value="1"/>
</dbReference>
<dbReference type="Pfam" id="PF01915">
    <property type="entry name" value="Glyco_hydro_3_C"/>
    <property type="match status" value="1"/>
</dbReference>
<dbReference type="SUPFAM" id="SSF51445">
    <property type="entry name" value="(Trans)glycosidases"/>
    <property type="match status" value="1"/>
</dbReference>
<dbReference type="Gene3D" id="2.60.40.10">
    <property type="entry name" value="Immunoglobulins"/>
    <property type="match status" value="1"/>
</dbReference>
<dbReference type="InterPro" id="IPR002772">
    <property type="entry name" value="Glyco_hydro_3_C"/>
</dbReference>
<sequence>MEKTKLKEILADLTLAEKVGQLVQVTPDFFGNPGEITGPMSQWSMNNEQLYQIGSVLGTHRRDEVEKIQRDYLANSRHKIPLIFMADVIHGYETIFPIPLALAASFDAAMIEKVAAATGAEAATEGVHVTFSPMADYVKDPRWGRVLESNGEDPRLSKVLTESYVRGYQGDNLAIEENHIAACVKHFIGYGAAEGGRDYNTVDISDVEMYQNYLPAFEGAIASGVKMVMTSFNSFKGIPVTANKKLIQNVLRHELGFKGVLISDWAAIGELMQHRVAENPHQASYKAFTAGIDIDMMTDCYLQELAEIILAENLTEQLDEAVLRVLNLKNDLGLFENPYRGLKTQVDKTKLRKLAYKAALRSAVLLKNEGVLPLKKSEKILLIGTKGTTQDVLGAWSWIGDRQKAVSLADGMTAKFPQIVVMEIDDNQKDWQTVITAVKEADKVLLAVGETSDEAGEAASRANLELSGVEQKLVAVAAQNNPATILITFSGRPLVLTQEAAKTAAIISGWFLGSEMGSALAALLSGEENFSGHLPMSFPRSVGQLPYSYQEMSTGRPKTKANGQEKYISRYLDEENGPLYAFGHGLSYSRFAFSDFSLSQSSLAKGEKATLRFTVGNDSQIPGFALPQVYFQDEVTEMIRPKIELLKWKQVYLEAGESKTISFVLSPKDFAYVHENLQRYSDPGKIQLFLATSATEIVDKVQLQLL</sequence>
<dbReference type="InterPro" id="IPR019800">
    <property type="entry name" value="Glyco_hydro_3_AS"/>
</dbReference>
<dbReference type="SMART" id="SM01217">
    <property type="entry name" value="Fn3_like"/>
    <property type="match status" value="1"/>
</dbReference>
<dbReference type="KEGG" id="esg:EsVE80_06400"/>
<dbReference type="PRINTS" id="PR00133">
    <property type="entry name" value="GLHYDRLASE3"/>
</dbReference>
<dbReference type="Proteomes" id="UP000502998">
    <property type="component" value="Chromosome"/>
</dbReference>
<evidence type="ECO:0000313" key="10">
    <source>
        <dbReference type="Proteomes" id="UP000502998"/>
    </source>
</evidence>
<evidence type="ECO:0000256" key="7">
    <source>
        <dbReference type="RuleBase" id="RU361161"/>
    </source>
</evidence>
<dbReference type="InterPro" id="IPR026891">
    <property type="entry name" value="Fn3-like"/>
</dbReference>
<evidence type="ECO:0000256" key="4">
    <source>
        <dbReference type="ARBA" id="ARBA00022729"/>
    </source>
</evidence>
<dbReference type="InterPro" id="IPR036881">
    <property type="entry name" value="Glyco_hydro_3_C_sf"/>
</dbReference>
<evidence type="ECO:0000256" key="1">
    <source>
        <dbReference type="ARBA" id="ARBA00000448"/>
    </source>
</evidence>
<dbReference type="PROSITE" id="PS00775">
    <property type="entry name" value="GLYCOSYL_HYDROL_F3"/>
    <property type="match status" value="1"/>
</dbReference>
<evidence type="ECO:0000256" key="2">
    <source>
        <dbReference type="ARBA" id="ARBA00005336"/>
    </source>
</evidence>
<accession>A0A679IPX7</accession>
<dbReference type="Pfam" id="PF14310">
    <property type="entry name" value="Fn3-like"/>
    <property type="match status" value="1"/>
</dbReference>
<dbReference type="EMBL" id="AP022822">
    <property type="protein sequence ID" value="BCA85117.1"/>
    <property type="molecule type" value="Genomic_DNA"/>
</dbReference>
<keyword evidence="6 7" id="KW-0326">Glycosidase</keyword>
<dbReference type="GO" id="GO:0008422">
    <property type="term" value="F:beta-glucosidase activity"/>
    <property type="evidence" value="ECO:0007669"/>
    <property type="project" value="UniProtKB-EC"/>
</dbReference>
<dbReference type="InterPro" id="IPR036962">
    <property type="entry name" value="Glyco_hydro_3_N_sf"/>
</dbReference>
<dbReference type="EC" id="3.2.1.21" evidence="3"/>
<dbReference type="InterPro" id="IPR001764">
    <property type="entry name" value="Glyco_hydro_3_N"/>
</dbReference>
<keyword evidence="5 7" id="KW-0378">Hydrolase</keyword>
<dbReference type="GO" id="GO:0009251">
    <property type="term" value="P:glucan catabolic process"/>
    <property type="evidence" value="ECO:0007669"/>
    <property type="project" value="TreeGrafter"/>
</dbReference>
<feature type="domain" description="Fibronectin type III-like" evidence="8">
    <location>
        <begin position="625"/>
        <end position="694"/>
    </location>
</feature>
<keyword evidence="10" id="KW-1185">Reference proteome</keyword>
<name>A0A679IPX7_9ENTE</name>
<protein>
    <recommendedName>
        <fullName evidence="3">beta-glucosidase</fullName>
        <ecNumber evidence="3">3.2.1.21</ecNumber>
    </recommendedName>
</protein>
<dbReference type="RefSeq" id="WP_173102476.1">
    <property type="nucleotide sequence ID" value="NZ_AP022822.1"/>
</dbReference>
<evidence type="ECO:0000313" key="9">
    <source>
        <dbReference type="EMBL" id="BCA85117.1"/>
    </source>
</evidence>
<dbReference type="InterPro" id="IPR017853">
    <property type="entry name" value="GH"/>
</dbReference>
<organism evidence="9 10">
    <name type="scientific">Enterococcus saigonensis</name>
    <dbReference type="NCBI Taxonomy" id="1805431"/>
    <lineage>
        <taxon>Bacteria</taxon>
        <taxon>Bacillati</taxon>
        <taxon>Bacillota</taxon>
        <taxon>Bacilli</taxon>
        <taxon>Lactobacillales</taxon>
        <taxon>Enterococcaceae</taxon>
        <taxon>Enterococcus</taxon>
    </lineage>
</organism>
<comment type="catalytic activity">
    <reaction evidence="1">
        <text>Hydrolysis of terminal, non-reducing beta-D-glucosyl residues with release of beta-D-glucose.</text>
        <dbReference type="EC" id="3.2.1.21"/>
    </reaction>
</comment>
<dbReference type="PANTHER" id="PTHR30620">
    <property type="entry name" value="PERIPLASMIC BETA-GLUCOSIDASE-RELATED"/>
    <property type="match status" value="1"/>
</dbReference>
<dbReference type="InterPro" id="IPR013783">
    <property type="entry name" value="Ig-like_fold"/>
</dbReference>